<organism evidence="2 3">
    <name type="scientific">Nonomuraea zeae</name>
    <dbReference type="NCBI Taxonomy" id="1642303"/>
    <lineage>
        <taxon>Bacteria</taxon>
        <taxon>Bacillati</taxon>
        <taxon>Actinomycetota</taxon>
        <taxon>Actinomycetes</taxon>
        <taxon>Streptosporangiales</taxon>
        <taxon>Streptosporangiaceae</taxon>
        <taxon>Nonomuraea</taxon>
    </lineage>
</organism>
<dbReference type="SUPFAM" id="SSF46785">
    <property type="entry name" value="Winged helix' DNA-binding domain"/>
    <property type="match status" value="1"/>
</dbReference>
<dbReference type="InterPro" id="IPR000835">
    <property type="entry name" value="HTH_MarR-typ"/>
</dbReference>
<dbReference type="Gene3D" id="1.10.10.10">
    <property type="entry name" value="Winged helix-like DNA-binding domain superfamily/Winged helix DNA-binding domain"/>
    <property type="match status" value="1"/>
</dbReference>
<keyword evidence="3" id="KW-1185">Reference proteome</keyword>
<dbReference type="SMART" id="SM00347">
    <property type="entry name" value="HTH_MARR"/>
    <property type="match status" value="1"/>
</dbReference>
<dbReference type="AlphaFoldDB" id="A0A5S4GN59"/>
<dbReference type="GO" id="GO:0006950">
    <property type="term" value="P:response to stress"/>
    <property type="evidence" value="ECO:0007669"/>
    <property type="project" value="TreeGrafter"/>
</dbReference>
<dbReference type="GO" id="GO:0003700">
    <property type="term" value="F:DNA-binding transcription factor activity"/>
    <property type="evidence" value="ECO:0007669"/>
    <property type="project" value="InterPro"/>
</dbReference>
<dbReference type="PANTHER" id="PTHR33164">
    <property type="entry name" value="TRANSCRIPTIONAL REGULATOR, MARR FAMILY"/>
    <property type="match status" value="1"/>
</dbReference>
<name>A0A5S4GN59_9ACTN</name>
<reference evidence="2 3" key="1">
    <citation type="submission" date="2019-05" db="EMBL/GenBank/DDBJ databases">
        <title>Draft genome sequence of Nonomuraea zeae DSM 100528.</title>
        <authorList>
            <person name="Saricaoglu S."/>
            <person name="Isik K."/>
        </authorList>
    </citation>
    <scope>NUCLEOTIDE SEQUENCE [LARGE SCALE GENOMIC DNA]</scope>
    <source>
        <strain evidence="2 3">DSM 100528</strain>
    </source>
</reference>
<dbReference type="PROSITE" id="PS50995">
    <property type="entry name" value="HTH_MARR_2"/>
    <property type="match status" value="1"/>
</dbReference>
<dbReference type="OrthoDB" id="8635520at2"/>
<protein>
    <submittedName>
        <fullName evidence="2">Winged helix DNA-binding protein</fullName>
    </submittedName>
</protein>
<keyword evidence="2" id="KW-0238">DNA-binding</keyword>
<feature type="domain" description="HTH marR-type" evidence="1">
    <location>
        <begin position="1"/>
        <end position="148"/>
    </location>
</feature>
<dbReference type="InterPro" id="IPR036390">
    <property type="entry name" value="WH_DNA-bd_sf"/>
</dbReference>
<dbReference type="InterPro" id="IPR039422">
    <property type="entry name" value="MarR/SlyA-like"/>
</dbReference>
<evidence type="ECO:0000313" key="3">
    <source>
        <dbReference type="Proteomes" id="UP000306628"/>
    </source>
</evidence>
<dbReference type="Proteomes" id="UP000306628">
    <property type="component" value="Unassembled WGS sequence"/>
</dbReference>
<comment type="caution">
    <text evidence="2">The sequence shown here is derived from an EMBL/GenBank/DDBJ whole genome shotgun (WGS) entry which is preliminary data.</text>
</comment>
<sequence length="153" mass="17623">MPEENEGLDEHDSRVWEAYFEMQVLFWRRMSHDLQQETGLSEPDFAILTALRKAPGGRLRAYQLAGVTEFEKSRLHHHLTRMAARGLVAREQDPANSRGTLITLTDDGRTAIDRATPARARHIRKWLIDPLDRDRLDLLADVSARVTKRLRAN</sequence>
<dbReference type="GO" id="GO:0003677">
    <property type="term" value="F:DNA binding"/>
    <property type="evidence" value="ECO:0007669"/>
    <property type="project" value="UniProtKB-KW"/>
</dbReference>
<evidence type="ECO:0000313" key="2">
    <source>
        <dbReference type="EMBL" id="TMR34323.1"/>
    </source>
</evidence>
<dbReference type="PANTHER" id="PTHR33164:SF99">
    <property type="entry name" value="MARR FAMILY REGULATORY PROTEIN"/>
    <property type="match status" value="1"/>
</dbReference>
<evidence type="ECO:0000259" key="1">
    <source>
        <dbReference type="PROSITE" id="PS50995"/>
    </source>
</evidence>
<dbReference type="InterPro" id="IPR036388">
    <property type="entry name" value="WH-like_DNA-bd_sf"/>
</dbReference>
<accession>A0A5S4GN59</accession>
<proteinExistence type="predicted"/>
<dbReference type="RefSeq" id="WP_138690745.1">
    <property type="nucleotide sequence ID" value="NZ_JBHSAZ010000025.1"/>
</dbReference>
<dbReference type="Pfam" id="PF12802">
    <property type="entry name" value="MarR_2"/>
    <property type="match status" value="1"/>
</dbReference>
<dbReference type="EMBL" id="VCKX01000046">
    <property type="protein sequence ID" value="TMR34323.1"/>
    <property type="molecule type" value="Genomic_DNA"/>
</dbReference>
<gene>
    <name evidence="2" type="ORF">ETD85_17305</name>
</gene>